<keyword evidence="2" id="KW-0175">Coiled coil</keyword>
<evidence type="ECO:0000259" key="4">
    <source>
        <dbReference type="Pfam" id="PF01471"/>
    </source>
</evidence>
<evidence type="ECO:0000256" key="1">
    <source>
        <dbReference type="ARBA" id="ARBA00004196"/>
    </source>
</evidence>
<dbReference type="InterPro" id="IPR036365">
    <property type="entry name" value="PGBD-like_sf"/>
</dbReference>
<keyword evidence="3" id="KW-0732">Signal</keyword>
<dbReference type="AlphaFoldDB" id="A0A4R4Q4C7"/>
<name>A0A4R4Q4C7_9ACTN</name>
<dbReference type="InterPro" id="IPR050465">
    <property type="entry name" value="UPF0194_transport"/>
</dbReference>
<sequence>MQPRTWVTGAAVLAVAAATAVIAGADGSEVVADSEPPPTATVVKTNLVQTVQVSGTLSYGVPQPLTVAANPGTITWIAPEGSTVKVGQPVYKVDNVPVILWKGSTPLYRPLKLGTKGADVLLAEQNLAALGYLKVKPNSKYGTATANAVTAWQEATGQPETGVVEPHDVVLAQLGPPANLAGNGGLRIAMHTLAPGDRVGSNTNNEILTYSGTTPLVVVGLDVAKQHLVKKGLKATVTLPTGKAVAGTVAAISSVATVPEEGSDDPPTVPVVIGLADPAAAGGLDSAPVDVALVSAQKHGVLAVPIAALVALAEGGYGVQVVAAGTTSYVAVKTGMFAGGKVEVTGAGITAGTVVGVAG</sequence>
<dbReference type="Gene3D" id="1.10.101.10">
    <property type="entry name" value="PGBD-like superfamily/PGBD"/>
    <property type="match status" value="1"/>
</dbReference>
<dbReference type="Proteomes" id="UP000295075">
    <property type="component" value="Unassembled WGS sequence"/>
</dbReference>
<comment type="caution">
    <text evidence="5">The sequence shown here is derived from an EMBL/GenBank/DDBJ whole genome shotgun (WGS) entry which is preliminary data.</text>
</comment>
<dbReference type="EMBL" id="SMKA01000052">
    <property type="protein sequence ID" value="TDC29956.1"/>
    <property type="molecule type" value="Genomic_DNA"/>
</dbReference>
<feature type="signal peptide" evidence="3">
    <location>
        <begin position="1"/>
        <end position="25"/>
    </location>
</feature>
<dbReference type="RefSeq" id="WP_132406829.1">
    <property type="nucleotide sequence ID" value="NZ_SMKA01000052.1"/>
</dbReference>
<accession>A0A4R4Q4C7</accession>
<organism evidence="5 6">
    <name type="scientific">Kribbella albertanoniae</name>
    <dbReference type="NCBI Taxonomy" id="1266829"/>
    <lineage>
        <taxon>Bacteria</taxon>
        <taxon>Bacillati</taxon>
        <taxon>Actinomycetota</taxon>
        <taxon>Actinomycetes</taxon>
        <taxon>Propionibacteriales</taxon>
        <taxon>Kribbellaceae</taxon>
        <taxon>Kribbella</taxon>
    </lineage>
</organism>
<dbReference type="InterPro" id="IPR002477">
    <property type="entry name" value="Peptidoglycan-bd-like"/>
</dbReference>
<keyword evidence="6" id="KW-1185">Reference proteome</keyword>
<evidence type="ECO:0000256" key="3">
    <source>
        <dbReference type="SAM" id="SignalP"/>
    </source>
</evidence>
<dbReference type="Pfam" id="PF01471">
    <property type="entry name" value="PG_binding_1"/>
    <property type="match status" value="1"/>
</dbReference>
<proteinExistence type="predicted"/>
<feature type="domain" description="Peptidoglycan binding-like" evidence="4">
    <location>
        <begin position="117"/>
        <end position="165"/>
    </location>
</feature>
<evidence type="ECO:0000313" key="5">
    <source>
        <dbReference type="EMBL" id="TDC29956.1"/>
    </source>
</evidence>
<protein>
    <recommendedName>
        <fullName evidence="4">Peptidoglycan binding-like domain-containing protein</fullName>
    </recommendedName>
</protein>
<gene>
    <name evidence="5" type="ORF">E1261_14555</name>
</gene>
<evidence type="ECO:0000256" key="2">
    <source>
        <dbReference type="ARBA" id="ARBA00023054"/>
    </source>
</evidence>
<dbReference type="GO" id="GO:0030313">
    <property type="term" value="C:cell envelope"/>
    <property type="evidence" value="ECO:0007669"/>
    <property type="project" value="UniProtKB-SubCell"/>
</dbReference>
<dbReference type="OrthoDB" id="3268648at2"/>
<dbReference type="Gene3D" id="2.40.420.20">
    <property type="match status" value="1"/>
</dbReference>
<comment type="subcellular location">
    <subcellularLocation>
        <location evidence="1">Cell envelope</location>
    </subcellularLocation>
</comment>
<dbReference type="InterPro" id="IPR036366">
    <property type="entry name" value="PGBDSf"/>
</dbReference>
<dbReference type="SUPFAM" id="SSF47090">
    <property type="entry name" value="PGBD-like"/>
    <property type="match status" value="1"/>
</dbReference>
<dbReference type="PANTHER" id="PTHR32347">
    <property type="entry name" value="EFFLUX SYSTEM COMPONENT YKNX-RELATED"/>
    <property type="match status" value="1"/>
</dbReference>
<feature type="chain" id="PRO_5020645080" description="Peptidoglycan binding-like domain-containing protein" evidence="3">
    <location>
        <begin position="26"/>
        <end position="359"/>
    </location>
</feature>
<reference evidence="5 6" key="1">
    <citation type="submission" date="2019-03" db="EMBL/GenBank/DDBJ databases">
        <title>Draft genome sequences of novel Actinobacteria.</title>
        <authorList>
            <person name="Sahin N."/>
            <person name="Ay H."/>
            <person name="Saygin H."/>
        </authorList>
    </citation>
    <scope>NUCLEOTIDE SEQUENCE [LARGE SCALE GENOMIC DNA]</scope>
    <source>
        <strain evidence="5 6">JCM 30547</strain>
    </source>
</reference>
<evidence type="ECO:0000313" key="6">
    <source>
        <dbReference type="Proteomes" id="UP000295075"/>
    </source>
</evidence>